<dbReference type="InterPro" id="IPR024138">
    <property type="entry name" value="Pericentriolar_Pcm1"/>
</dbReference>
<keyword evidence="5" id="KW-1185">Reference proteome</keyword>
<dbReference type="GO" id="GO:1905515">
    <property type="term" value="P:non-motile cilium assembly"/>
    <property type="evidence" value="ECO:0007669"/>
    <property type="project" value="TreeGrafter"/>
</dbReference>
<feature type="region of interest" description="Disordered" evidence="2">
    <location>
        <begin position="266"/>
        <end position="303"/>
    </location>
</feature>
<feature type="region of interest" description="Disordered" evidence="2">
    <location>
        <begin position="162"/>
        <end position="183"/>
    </location>
</feature>
<organism evidence="4 5">
    <name type="scientific">Tyto alba</name>
    <name type="common">Barn owl</name>
    <dbReference type="NCBI Taxonomy" id="56313"/>
    <lineage>
        <taxon>Eukaryota</taxon>
        <taxon>Metazoa</taxon>
        <taxon>Chordata</taxon>
        <taxon>Craniata</taxon>
        <taxon>Vertebrata</taxon>
        <taxon>Euteleostomi</taxon>
        <taxon>Archelosauria</taxon>
        <taxon>Archosauria</taxon>
        <taxon>Dinosauria</taxon>
        <taxon>Saurischia</taxon>
        <taxon>Theropoda</taxon>
        <taxon>Coelurosauria</taxon>
        <taxon>Aves</taxon>
        <taxon>Neognathae</taxon>
        <taxon>Neoaves</taxon>
        <taxon>Telluraves</taxon>
        <taxon>Strigiformes</taxon>
        <taxon>Tytonidae</taxon>
        <taxon>Tyto</taxon>
    </lineage>
</organism>
<reference evidence="4 5" key="1">
    <citation type="submission" date="2014-04" db="EMBL/GenBank/DDBJ databases">
        <title>Genome evolution of avian class.</title>
        <authorList>
            <person name="Zhang G."/>
            <person name="Li C."/>
        </authorList>
    </citation>
    <scope>NUCLEOTIDE SEQUENCE [LARGE SCALE GENOMIC DNA]</scope>
    <source>
        <strain evidence="4">BGI_N341</strain>
    </source>
</reference>
<feature type="compositionally biased region" description="Low complexity" evidence="2">
    <location>
        <begin position="1710"/>
        <end position="1724"/>
    </location>
</feature>
<feature type="compositionally biased region" description="Polar residues" evidence="2">
    <location>
        <begin position="1760"/>
        <end position="1771"/>
    </location>
</feature>
<feature type="coiled-coil region" evidence="1">
    <location>
        <begin position="736"/>
        <end position="770"/>
    </location>
</feature>
<feature type="compositionally biased region" description="Polar residues" evidence="2">
    <location>
        <begin position="340"/>
        <end position="362"/>
    </location>
</feature>
<evidence type="ECO:0000259" key="3">
    <source>
        <dbReference type="Pfam" id="PF15717"/>
    </source>
</evidence>
<evidence type="ECO:0000256" key="2">
    <source>
        <dbReference type="SAM" id="MobiDB-lite"/>
    </source>
</evidence>
<evidence type="ECO:0000313" key="4">
    <source>
        <dbReference type="EMBL" id="KFV55613.1"/>
    </source>
</evidence>
<evidence type="ECO:0000256" key="1">
    <source>
        <dbReference type="SAM" id="Coils"/>
    </source>
</evidence>
<feature type="region of interest" description="Disordered" evidence="2">
    <location>
        <begin position="1"/>
        <end position="135"/>
    </location>
</feature>
<feature type="compositionally biased region" description="Basic and acidic residues" evidence="2">
    <location>
        <begin position="43"/>
        <end position="60"/>
    </location>
</feature>
<dbReference type="PANTHER" id="PTHR14164">
    <property type="entry name" value="PERICENTRIOLAR MATERIAL 1-RELATED"/>
    <property type="match status" value="1"/>
</dbReference>
<feature type="compositionally biased region" description="Basic and acidic residues" evidence="2">
    <location>
        <begin position="521"/>
        <end position="530"/>
    </location>
</feature>
<feature type="compositionally biased region" description="Acidic residues" evidence="2">
    <location>
        <begin position="443"/>
        <end position="457"/>
    </location>
</feature>
<feature type="compositionally biased region" description="Acidic residues" evidence="2">
    <location>
        <begin position="1654"/>
        <end position="1663"/>
    </location>
</feature>
<dbReference type="InterPro" id="IPR031446">
    <property type="entry name" value="PCM1_C"/>
</dbReference>
<feature type="coiled-coil region" evidence="1">
    <location>
        <begin position="644"/>
        <end position="681"/>
    </location>
</feature>
<feature type="compositionally biased region" description="Acidic residues" evidence="2">
    <location>
        <begin position="535"/>
        <end position="545"/>
    </location>
</feature>
<evidence type="ECO:0000313" key="5">
    <source>
        <dbReference type="Proteomes" id="UP000054190"/>
    </source>
</evidence>
<feature type="region of interest" description="Disordered" evidence="2">
    <location>
        <begin position="996"/>
        <end position="1021"/>
    </location>
</feature>
<feature type="region of interest" description="Disordered" evidence="2">
    <location>
        <begin position="1760"/>
        <end position="1840"/>
    </location>
</feature>
<feature type="region of interest" description="Disordered" evidence="2">
    <location>
        <begin position="340"/>
        <end position="408"/>
    </location>
</feature>
<feature type="compositionally biased region" description="Acidic residues" evidence="2">
    <location>
        <begin position="1685"/>
        <end position="1700"/>
    </location>
</feature>
<dbReference type="Proteomes" id="UP000054190">
    <property type="component" value="Unassembled WGS sequence"/>
</dbReference>
<feature type="domain" description="Pericentriolar material 1 protein C-terminal" evidence="3">
    <location>
        <begin position="1284"/>
        <end position="1877"/>
    </location>
</feature>
<feature type="coiled-coil region" evidence="1">
    <location>
        <begin position="566"/>
        <end position="593"/>
    </location>
</feature>
<accession>A0A093HM06</accession>
<feature type="compositionally biased region" description="Low complexity" evidence="2">
    <location>
        <begin position="1801"/>
        <end position="1814"/>
    </location>
</feature>
<feature type="region of interest" description="Disordered" evidence="2">
    <location>
        <begin position="428"/>
        <end position="490"/>
    </location>
</feature>
<feature type="compositionally biased region" description="Polar residues" evidence="2">
    <location>
        <begin position="107"/>
        <end position="119"/>
    </location>
</feature>
<feature type="compositionally biased region" description="Basic and acidic residues" evidence="2">
    <location>
        <begin position="1157"/>
        <end position="1167"/>
    </location>
</feature>
<feature type="region of interest" description="Disordered" evidence="2">
    <location>
        <begin position="1624"/>
        <end position="1744"/>
    </location>
</feature>
<dbReference type="PANTHER" id="PTHR14164:SF12">
    <property type="entry name" value="PERICENTRIOLAR MATERIAL 1 PROTEIN"/>
    <property type="match status" value="1"/>
</dbReference>
<feature type="region of interest" description="Disordered" evidence="2">
    <location>
        <begin position="810"/>
        <end position="830"/>
    </location>
</feature>
<protein>
    <submittedName>
        <fullName evidence="4">Pericentriolar material 1 protein</fullName>
    </submittedName>
</protein>
<keyword evidence="1" id="KW-0175">Coiled coil</keyword>
<feature type="non-terminal residue" evidence="4">
    <location>
        <position position="1898"/>
    </location>
</feature>
<dbReference type="EMBL" id="KK392677">
    <property type="protein sequence ID" value="KFV55613.1"/>
    <property type="molecule type" value="Genomic_DNA"/>
</dbReference>
<name>A0A093HM06_TYTAL</name>
<sequence length="1898" mass="212219">MATGGGPFEEGMNDQDLPSWSNESLDDRLNNTDWGSQQKKANRSSEKNKKKLGGEAETRLTNDISPESSPGMGRRKTRTSHSFPHARYMTQMSVPEQAELERLKQRINFSDLDQQINTNKSKDPASGSQKKESGVSVQCKELFGAALSKDFLQNCQVSAQEDGRGEAAMDSSQARDPQQEAKEELENLKKQHDLLKRMLQQQEQLKALQGRQAALLALQHKAEQAIAVMDDSVVTETTGSVSGVSLTSELNEELNDLIQRFHNQLHDSQTQSVPDNRRQAESLSLTREVSQSRNSSMSEHLSDEKAQLFNKMRMLQGKKQKMDKLLGELHTLRDQHLNNSSFFPASGSPQRSIDQRSTTSAASGPVGIVTVVNGEPNSLAPAPYPPDSLVSQNESEEDDNLNPTEKLQKLNEVRKRLNELRELVHYYEQTSDMMTDAVNENTKEEEETEESESDSEHEDPQPVTNIRNPQGISSWSEINSNSNVQCGTNNRDGRHLNTDCEINNRSAANIRTLKMSSTLDCHNREGDKDIGLPQGEDDEVEEDRVSEDSMSSHRSSLGDAAGDAEFEQKINRLIAAKQKLRQLQNLAAMVQDDDPEPQATIVNASNIGDLFLGEMEEVKQQPNNVRASTNKLQKDVGLNEKAREKFYEAKLQQQQQELKQLQEERRKLIEIQEKIQVLQKACPDLQLSAGLGNCPANRQSSPATSTPAMNECNTAGKPLLEFDESVPVGNELWSEMRRHEILREELRQRRKQLEALMAEHQRRRELAETISTVAASVKSEGSEAQRTPQQSRTEKTMATWGGSTQCALEEENGDEDGYLSDGVGQAEEEEGDASSLNDSFSVYPNNNIPENACFIKENKDRWKNCRPLSADGNYRPLSKARQQQNISMRRQENLRWMSELSYVEEKEQWQEQINQLKKQHEFSVSICQTLMQDQQTLSCLLQTLLTGPYSMMPNNVASSQVHLIMHQLNQCYTQLTWQQNNIQRLKQMLNDLMRHQEEQCQEKPSRKERGSSAPPPPSPVFCPFSFPPQPANLFNVPGFTNFSSFAPGINYNPVFPSGFGDFAHNISPHSSEQQEQQHTLDHNASGKTEYMAFPKPFESSSSNGAEKQRRSHRQSEEEMEKRSAWLNGSQELKKDDQSQLKAGFAVSVQNIASGHKNQSDMSRRREFDEESLESFSSMPDPVDPTTVTKTFKSRKASAQASLASKDKTPKSKNKRKSSSQLKGRTKNIGYESASASSVCEPCKSNKSRHSEEVVHAKVFSKRNREQLEKIIKYSRSTEMSSETGSDLSMFEALRDTIYSEVATLISQNESRPHFLIELFHELQLLNTDYLRQRALYALQDIVTRHLSENDKVKCTKSLNSATWMASNSELTPSESLASTDDETFGKNFSTEACQDCEQNDADNGSTMSTSSNFEPFATDDLGNTVIHLDQALARMREYERMKIGAESTLDSEVCSSNFQGASAAKLEGSNTSECLPLPHSSEVSAVPCPRIDTQQLDRQIKAIMKEVIPFLKEHMDEVCSSQLLTSVRRMVLTLTQQNDESKEFVKFFHKQLGSILQDSLAKFAGRKLKDCGEDLLVEISEVLFNELAFFKLMQDLDNNSISVKQRCQRKIETTEVIQSYAKEDKDEAETVKQVQDSEMYDGNGVPESIKSEASDQEDDEESESGPVAISLSKAETQALTNYGSGEDENEDEEIEFEEGPVDVQTSLQASSETTTENEQTSNQELTKTKSSEILSSEQESFKGEQDVATVLPHYLNVMENTPPLTVSTPDSFVTPGMKTEEPSSPLPVNETQTLDTTCVGSKSAASSESSMAGSPDTESPVLVNEYEAGSGNVSQKSDEDDFVKVEDLPLKLAVYSEADLMKKMATEAQTNSLSDELLDGGGAQDQELVGDAQTLKEP</sequence>
<feature type="compositionally biased region" description="Polar residues" evidence="2">
    <location>
        <begin position="281"/>
        <end position="299"/>
    </location>
</feature>
<feature type="compositionally biased region" description="Basic and acidic residues" evidence="2">
    <location>
        <begin position="996"/>
        <end position="1010"/>
    </location>
</feature>
<dbReference type="GO" id="GO:0036064">
    <property type="term" value="C:ciliary basal body"/>
    <property type="evidence" value="ECO:0007669"/>
    <property type="project" value="TreeGrafter"/>
</dbReference>
<feature type="compositionally biased region" description="Low complexity" evidence="2">
    <location>
        <begin position="1173"/>
        <end position="1188"/>
    </location>
</feature>
<feature type="region of interest" description="Disordered" evidence="2">
    <location>
        <begin position="1151"/>
        <end position="1227"/>
    </location>
</feature>
<proteinExistence type="predicted"/>
<feature type="compositionally biased region" description="Polar residues" evidence="2">
    <location>
        <begin position="1789"/>
        <end position="1800"/>
    </location>
</feature>
<feature type="compositionally biased region" description="Basic and acidic residues" evidence="2">
    <location>
        <begin position="1113"/>
        <end position="1123"/>
    </location>
</feature>
<feature type="compositionally biased region" description="Polar residues" evidence="2">
    <location>
        <begin position="1673"/>
        <end position="1683"/>
    </location>
</feature>
<feature type="region of interest" description="Disordered" evidence="2">
    <location>
        <begin position="1093"/>
        <end position="1138"/>
    </location>
</feature>
<feature type="region of interest" description="Disordered" evidence="2">
    <location>
        <begin position="1872"/>
        <end position="1898"/>
    </location>
</feature>
<dbReference type="GO" id="GO:0034454">
    <property type="term" value="P:microtubule anchoring at centrosome"/>
    <property type="evidence" value="ECO:0007669"/>
    <property type="project" value="InterPro"/>
</dbReference>
<dbReference type="Pfam" id="PF15717">
    <property type="entry name" value="PCM1_C"/>
    <property type="match status" value="1"/>
</dbReference>
<feature type="compositionally biased region" description="Low complexity" evidence="2">
    <location>
        <begin position="472"/>
        <end position="483"/>
    </location>
</feature>
<feature type="region of interest" description="Disordered" evidence="2">
    <location>
        <begin position="520"/>
        <end position="561"/>
    </location>
</feature>
<feature type="compositionally biased region" description="Polar residues" evidence="2">
    <location>
        <begin position="462"/>
        <end position="471"/>
    </location>
</feature>
<gene>
    <name evidence="4" type="ORF">N341_02621</name>
</gene>
<feature type="region of interest" description="Disordered" evidence="2">
    <location>
        <begin position="1063"/>
        <end position="1082"/>
    </location>
</feature>
<dbReference type="GO" id="GO:0034451">
    <property type="term" value="C:centriolar satellite"/>
    <property type="evidence" value="ECO:0007669"/>
    <property type="project" value="TreeGrafter"/>
</dbReference>
<dbReference type="GO" id="GO:0071539">
    <property type="term" value="P:protein localization to centrosome"/>
    <property type="evidence" value="ECO:0007669"/>
    <property type="project" value="InterPro"/>
</dbReference>